<dbReference type="EMBL" id="JAPVEB010000007">
    <property type="protein sequence ID" value="KAJ5260815.1"/>
    <property type="molecule type" value="Genomic_DNA"/>
</dbReference>
<organism evidence="1 2">
    <name type="scientific">Penicillium chrysogenum</name>
    <name type="common">Penicillium notatum</name>
    <dbReference type="NCBI Taxonomy" id="5076"/>
    <lineage>
        <taxon>Eukaryota</taxon>
        <taxon>Fungi</taxon>
        <taxon>Dikarya</taxon>
        <taxon>Ascomycota</taxon>
        <taxon>Pezizomycotina</taxon>
        <taxon>Eurotiomycetes</taxon>
        <taxon>Eurotiomycetidae</taxon>
        <taxon>Eurotiales</taxon>
        <taxon>Aspergillaceae</taxon>
        <taxon>Penicillium</taxon>
        <taxon>Penicillium chrysogenum species complex</taxon>
    </lineage>
</organism>
<reference evidence="1 2" key="1">
    <citation type="journal article" date="2023" name="IMA Fungus">
        <title>Comparative genomic study of the Penicillium genus elucidates a diverse pangenome and 15 lateral gene transfer events.</title>
        <authorList>
            <person name="Petersen C."/>
            <person name="Sorensen T."/>
            <person name="Nielsen M.R."/>
            <person name="Sondergaard T.E."/>
            <person name="Sorensen J.L."/>
            <person name="Fitzpatrick D.A."/>
            <person name="Frisvad J.C."/>
            <person name="Nielsen K.L."/>
        </authorList>
    </citation>
    <scope>NUCLEOTIDE SEQUENCE [LARGE SCALE GENOMIC DNA]</scope>
    <source>
        <strain evidence="1 2">IBT 3361</strain>
    </source>
</reference>
<comment type="caution">
    <text evidence="1">The sequence shown here is derived from an EMBL/GenBank/DDBJ whole genome shotgun (WGS) entry which is preliminary data.</text>
</comment>
<name>A0ABQ8W9G0_PENCH</name>
<sequence>MEEARWIMLTPQPARFGRLQESDLELSISQFTPALYCDFEAAKKKKFVSSSAPTKPHYCSGSTLNPNCRYALNFNEICGKEVVQSGEEGLKHMVA</sequence>
<evidence type="ECO:0000313" key="2">
    <source>
        <dbReference type="Proteomes" id="UP001220256"/>
    </source>
</evidence>
<keyword evidence="2" id="KW-1185">Reference proteome</keyword>
<accession>A0ABQ8W9G0</accession>
<gene>
    <name evidence="1" type="ORF">N7505_009165</name>
</gene>
<dbReference type="Proteomes" id="UP001220256">
    <property type="component" value="Unassembled WGS sequence"/>
</dbReference>
<protein>
    <submittedName>
        <fullName evidence="1">Uncharacterized protein</fullName>
    </submittedName>
</protein>
<evidence type="ECO:0000313" key="1">
    <source>
        <dbReference type="EMBL" id="KAJ5260815.1"/>
    </source>
</evidence>
<proteinExistence type="predicted"/>